<dbReference type="EMBL" id="PDUG01000004">
    <property type="protein sequence ID" value="PIC31687.1"/>
    <property type="molecule type" value="Genomic_DNA"/>
</dbReference>
<sequence length="92" mass="11047">MMISFRNRRFDFEKAGSNHRFWETCSVSDTASHLNFHRSAFRNDVRSRNSIFHPAMTTNFVPDQLEDSTHEFHREDSKERRNRQNGWKTGKN</sequence>
<comment type="caution">
    <text evidence="2">The sequence shown here is derived from an EMBL/GenBank/DDBJ whole genome shotgun (WGS) entry which is preliminary data.</text>
</comment>
<evidence type="ECO:0000313" key="2">
    <source>
        <dbReference type="EMBL" id="PIC31687.1"/>
    </source>
</evidence>
<organism evidence="2 3">
    <name type="scientific">Caenorhabditis nigoni</name>
    <dbReference type="NCBI Taxonomy" id="1611254"/>
    <lineage>
        <taxon>Eukaryota</taxon>
        <taxon>Metazoa</taxon>
        <taxon>Ecdysozoa</taxon>
        <taxon>Nematoda</taxon>
        <taxon>Chromadorea</taxon>
        <taxon>Rhabditida</taxon>
        <taxon>Rhabditina</taxon>
        <taxon>Rhabditomorpha</taxon>
        <taxon>Rhabditoidea</taxon>
        <taxon>Rhabditidae</taxon>
        <taxon>Peloderinae</taxon>
        <taxon>Caenorhabditis</taxon>
    </lineage>
</organism>
<evidence type="ECO:0000313" key="3">
    <source>
        <dbReference type="Proteomes" id="UP000230233"/>
    </source>
</evidence>
<name>A0A2G5TWL6_9PELO</name>
<protein>
    <submittedName>
        <fullName evidence="2">Uncharacterized protein</fullName>
    </submittedName>
</protein>
<proteinExistence type="predicted"/>
<dbReference type="Proteomes" id="UP000230233">
    <property type="component" value="Chromosome IV"/>
</dbReference>
<gene>
    <name evidence="2" type="primary">Cnig_chr_IV.g12301</name>
    <name evidence="2" type="ORF">B9Z55_012301</name>
</gene>
<feature type="compositionally biased region" description="Basic and acidic residues" evidence="1">
    <location>
        <begin position="67"/>
        <end position="79"/>
    </location>
</feature>
<feature type="region of interest" description="Disordered" evidence="1">
    <location>
        <begin position="63"/>
        <end position="92"/>
    </location>
</feature>
<dbReference type="AlphaFoldDB" id="A0A2G5TWL6"/>
<reference evidence="3" key="1">
    <citation type="submission" date="2017-10" db="EMBL/GenBank/DDBJ databases">
        <title>Rapid genome shrinkage in a self-fertile nematode reveals novel sperm competition proteins.</title>
        <authorList>
            <person name="Yin D."/>
            <person name="Schwarz E.M."/>
            <person name="Thomas C.G."/>
            <person name="Felde R.L."/>
            <person name="Korf I.F."/>
            <person name="Cutter A.D."/>
            <person name="Schartner C.M."/>
            <person name="Ralston E.J."/>
            <person name="Meyer B.J."/>
            <person name="Haag E.S."/>
        </authorList>
    </citation>
    <scope>NUCLEOTIDE SEQUENCE [LARGE SCALE GENOMIC DNA]</scope>
    <source>
        <strain evidence="3">JU1422</strain>
    </source>
</reference>
<accession>A0A2G5TWL6</accession>
<evidence type="ECO:0000256" key="1">
    <source>
        <dbReference type="SAM" id="MobiDB-lite"/>
    </source>
</evidence>
<keyword evidence="3" id="KW-1185">Reference proteome</keyword>